<gene>
    <name evidence="1" type="ORF">PIB30_043705</name>
</gene>
<evidence type="ECO:0000313" key="2">
    <source>
        <dbReference type="Proteomes" id="UP001341840"/>
    </source>
</evidence>
<organism evidence="1 2">
    <name type="scientific">Stylosanthes scabra</name>
    <dbReference type="NCBI Taxonomy" id="79078"/>
    <lineage>
        <taxon>Eukaryota</taxon>
        <taxon>Viridiplantae</taxon>
        <taxon>Streptophyta</taxon>
        <taxon>Embryophyta</taxon>
        <taxon>Tracheophyta</taxon>
        <taxon>Spermatophyta</taxon>
        <taxon>Magnoliopsida</taxon>
        <taxon>eudicotyledons</taxon>
        <taxon>Gunneridae</taxon>
        <taxon>Pentapetalae</taxon>
        <taxon>rosids</taxon>
        <taxon>fabids</taxon>
        <taxon>Fabales</taxon>
        <taxon>Fabaceae</taxon>
        <taxon>Papilionoideae</taxon>
        <taxon>50 kb inversion clade</taxon>
        <taxon>dalbergioids sensu lato</taxon>
        <taxon>Dalbergieae</taxon>
        <taxon>Pterocarpus clade</taxon>
        <taxon>Stylosanthes</taxon>
    </lineage>
</organism>
<evidence type="ECO:0000313" key="1">
    <source>
        <dbReference type="EMBL" id="MED6147397.1"/>
    </source>
</evidence>
<name>A0ABU6TFC6_9FABA</name>
<dbReference type="EMBL" id="JASCZI010090877">
    <property type="protein sequence ID" value="MED6147397.1"/>
    <property type="molecule type" value="Genomic_DNA"/>
</dbReference>
<accession>A0ABU6TFC6</accession>
<keyword evidence="2" id="KW-1185">Reference proteome</keyword>
<reference evidence="1 2" key="1">
    <citation type="journal article" date="2023" name="Plants (Basel)">
        <title>Bridging the Gap: Combining Genomics and Transcriptomics Approaches to Understand Stylosanthes scabra, an Orphan Legume from the Brazilian Caatinga.</title>
        <authorList>
            <person name="Ferreira-Neto J.R.C."/>
            <person name="da Silva M.D."/>
            <person name="Binneck E."/>
            <person name="de Melo N.F."/>
            <person name="da Silva R.H."/>
            <person name="de Melo A.L.T.M."/>
            <person name="Pandolfi V."/>
            <person name="Bustamante F.O."/>
            <person name="Brasileiro-Vidal A.C."/>
            <person name="Benko-Iseppon A.M."/>
        </authorList>
    </citation>
    <scope>NUCLEOTIDE SEQUENCE [LARGE SCALE GENOMIC DNA]</scope>
    <source>
        <tissue evidence="1">Leaves</tissue>
    </source>
</reference>
<sequence>MSVVQKQPQCRRGVVRGGVAPIPLGMGEALMVGGCRPSNAPVATALNQCMSVLGGRGGIGGSTSAAGGDHGIGPLAGDAGCPRGTGGGGGGAVGEPNGIGASFWL</sequence>
<comment type="caution">
    <text evidence="1">The sequence shown here is derived from an EMBL/GenBank/DDBJ whole genome shotgun (WGS) entry which is preliminary data.</text>
</comment>
<proteinExistence type="predicted"/>
<dbReference type="Proteomes" id="UP001341840">
    <property type="component" value="Unassembled WGS sequence"/>
</dbReference>
<protein>
    <submittedName>
        <fullName evidence="1">Uncharacterized protein</fullName>
    </submittedName>
</protein>